<comment type="caution">
    <text evidence="2">The sequence shown here is derived from an EMBL/GenBank/DDBJ whole genome shotgun (WGS) entry which is preliminary data.</text>
</comment>
<feature type="compositionally biased region" description="Basic and acidic residues" evidence="1">
    <location>
        <begin position="77"/>
        <end position="90"/>
    </location>
</feature>
<reference evidence="2 3" key="1">
    <citation type="submission" date="2024-07" db="EMBL/GenBank/DDBJ databases">
        <title>Chromosome-level genome assembly of the water stick insect Ranatra chinensis (Heteroptera: Nepidae).</title>
        <authorList>
            <person name="Liu X."/>
        </authorList>
    </citation>
    <scope>NUCLEOTIDE SEQUENCE [LARGE SCALE GENOMIC DNA]</scope>
    <source>
        <strain evidence="2">Cailab_2021Rc</strain>
        <tissue evidence="2">Muscle</tissue>
    </source>
</reference>
<proteinExistence type="predicted"/>
<name>A0ABD0YS34_9HEMI</name>
<keyword evidence="3" id="KW-1185">Reference proteome</keyword>
<dbReference type="Proteomes" id="UP001558652">
    <property type="component" value="Unassembled WGS sequence"/>
</dbReference>
<evidence type="ECO:0000313" key="2">
    <source>
        <dbReference type="EMBL" id="KAL1138685.1"/>
    </source>
</evidence>
<feature type="region of interest" description="Disordered" evidence="1">
    <location>
        <begin position="48"/>
        <end position="90"/>
    </location>
</feature>
<evidence type="ECO:0000313" key="3">
    <source>
        <dbReference type="Proteomes" id="UP001558652"/>
    </source>
</evidence>
<dbReference type="AlphaFoldDB" id="A0ABD0YS34"/>
<organism evidence="2 3">
    <name type="scientific">Ranatra chinensis</name>
    <dbReference type="NCBI Taxonomy" id="642074"/>
    <lineage>
        <taxon>Eukaryota</taxon>
        <taxon>Metazoa</taxon>
        <taxon>Ecdysozoa</taxon>
        <taxon>Arthropoda</taxon>
        <taxon>Hexapoda</taxon>
        <taxon>Insecta</taxon>
        <taxon>Pterygota</taxon>
        <taxon>Neoptera</taxon>
        <taxon>Paraneoptera</taxon>
        <taxon>Hemiptera</taxon>
        <taxon>Heteroptera</taxon>
        <taxon>Panheteroptera</taxon>
        <taxon>Nepomorpha</taxon>
        <taxon>Nepidae</taxon>
        <taxon>Ranatrinae</taxon>
        <taxon>Ranatra</taxon>
    </lineage>
</organism>
<protein>
    <submittedName>
        <fullName evidence="2">Uncharacterized protein</fullName>
    </submittedName>
</protein>
<dbReference type="EMBL" id="JBFDAA010000003">
    <property type="protein sequence ID" value="KAL1138685.1"/>
    <property type="molecule type" value="Genomic_DNA"/>
</dbReference>
<evidence type="ECO:0000256" key="1">
    <source>
        <dbReference type="SAM" id="MobiDB-lite"/>
    </source>
</evidence>
<feature type="region of interest" description="Disordered" evidence="1">
    <location>
        <begin position="243"/>
        <end position="268"/>
    </location>
</feature>
<gene>
    <name evidence="2" type="ORF">AAG570_008747</name>
</gene>
<sequence>MLRITEEGSWESSVVKWKVTVPRRCESEIGPVAGYGHFFIVSMGAPVDEDSATSESKDSTQVVETTSSSASATNDSPKAEEGQTKKVTEKRAPIHMTAVPGMVGPNHIQPSFKLAYEMPSAKASFGPFFGAGQPFKTSQPSPLSYLPMSTPHVTPMLLLMHPSGQFMFLVPLPSNTHQAPLYNYMPQFYAPPQTSPFYFSQKMLAPQVVPYQPRQLVAQSSAAFSPQQPILYSSAAFAQAPEPSQVSSSASPSSKSSNAISAEQYIKG</sequence>
<accession>A0ABD0YS34</accession>